<evidence type="ECO:0008006" key="10">
    <source>
        <dbReference type="Google" id="ProtNLM"/>
    </source>
</evidence>
<comment type="caution">
    <text evidence="8">The sequence shown here is derived from an EMBL/GenBank/DDBJ whole genome shotgun (WGS) entry which is preliminary data.</text>
</comment>
<evidence type="ECO:0000256" key="7">
    <source>
        <dbReference type="ARBA" id="ARBA00023229"/>
    </source>
</evidence>
<dbReference type="GO" id="GO:0008299">
    <property type="term" value="P:isoprenoid biosynthetic process"/>
    <property type="evidence" value="ECO:0007669"/>
    <property type="project" value="UniProtKB-KW"/>
</dbReference>
<keyword evidence="7" id="KW-0414">Isoprene biosynthesis</keyword>
<comment type="similarity">
    <text evidence="3">Belongs to the FPP/GGPP synthase family.</text>
</comment>
<dbReference type="InterPro" id="IPR002060">
    <property type="entry name" value="Squ/phyt_synthse"/>
</dbReference>
<evidence type="ECO:0000256" key="1">
    <source>
        <dbReference type="ARBA" id="ARBA00001946"/>
    </source>
</evidence>
<evidence type="ECO:0000313" key="8">
    <source>
        <dbReference type="EMBL" id="MCL7031050.1"/>
    </source>
</evidence>
<evidence type="ECO:0000256" key="5">
    <source>
        <dbReference type="ARBA" id="ARBA00022723"/>
    </source>
</evidence>
<sequence>MEESLNMGSLLKEIRKLTMITTEKQIPLEPHLVFCYSMLLKETQSLLFGKASTISNFLFPTDSHTQIIYATKQYLGIDELLDAYCVWYCVLRALDTVEDDATIPFELKVPILENFHRHIYDHDLPNSCGTKHHKVLMGQYHHISTALLELPKGYQDSIENIVKTMGAGMAKFILNEVETVDDYNEYCHYVSGFILVEMSKHLHASDFEDLTSDYLSNSMGSMFQKVHIIQDFFDDINEIPKGRMYWPRQIWSKYVDKLEDLAHEENLKKAVCCLNDMVTDALSHAVDSLKYLSTLRHSGIFHLYAILQVIAFGTLTLCYNNIEVFRGRVKMSPGQCAKAVIGTKPTSGLYEAIYDFSSTLMTKIDSNDPNAAKTLRCVEEIRKVCEDFGLLNESCQVQQGGKLSVLDPFSLVAEELSLISNRLREMVVSLEVPKLALAAEYFFKMGAEGKRFRPTILLLMASALPGSVSVADLRRKQQLIAEVTEMIHVASLLHDDVLDDADTRRGVPSLNFLMGNKLSVLAGDFLLSRASVALSTLKNIEVGSLFSVVLEHLVTGELMQLASTSEQVCNMDRYMRKTYYKTASLIAISCQSIAILAGQETEVAMLAYEYGKNLGLAYQLTDDVLDFTGTIASLGKGSLSDIRHGIITAPILFAIEEFPQLQEVINRGFDNPEDVDLSLEYLGKSRGIERAKELAAEHANLAASAINCLPISDDDNVRISRQALVDLTQIVITRTN</sequence>
<protein>
    <recommendedName>
        <fullName evidence="10">Squalene synthase</fullName>
    </recommendedName>
</protein>
<dbReference type="AlphaFoldDB" id="A0AA41SA48"/>
<dbReference type="GO" id="GO:1990234">
    <property type="term" value="C:transferase complex"/>
    <property type="evidence" value="ECO:0007669"/>
    <property type="project" value="TreeGrafter"/>
</dbReference>
<dbReference type="PROSITE" id="PS00723">
    <property type="entry name" value="POLYPRENYL_SYNTHASE_1"/>
    <property type="match status" value="1"/>
</dbReference>
<keyword evidence="5" id="KW-0479">Metal-binding</keyword>
<evidence type="ECO:0000256" key="2">
    <source>
        <dbReference type="ARBA" id="ARBA00006251"/>
    </source>
</evidence>
<dbReference type="InterPro" id="IPR008949">
    <property type="entry name" value="Isoprenoid_synthase_dom_sf"/>
</dbReference>
<evidence type="ECO:0000256" key="6">
    <source>
        <dbReference type="ARBA" id="ARBA00022842"/>
    </source>
</evidence>
<dbReference type="GO" id="GO:0051996">
    <property type="term" value="F:squalene synthase [NAD(P)H] activity"/>
    <property type="evidence" value="ECO:0007669"/>
    <property type="project" value="InterPro"/>
</dbReference>
<dbReference type="Proteomes" id="UP001177140">
    <property type="component" value="Unassembled WGS sequence"/>
</dbReference>
<proteinExistence type="inferred from homology"/>
<dbReference type="InterPro" id="IPR033749">
    <property type="entry name" value="Polyprenyl_synt_CS"/>
</dbReference>
<organism evidence="8 9">
    <name type="scientific">Papaver nudicaule</name>
    <name type="common">Iceland poppy</name>
    <dbReference type="NCBI Taxonomy" id="74823"/>
    <lineage>
        <taxon>Eukaryota</taxon>
        <taxon>Viridiplantae</taxon>
        <taxon>Streptophyta</taxon>
        <taxon>Embryophyta</taxon>
        <taxon>Tracheophyta</taxon>
        <taxon>Spermatophyta</taxon>
        <taxon>Magnoliopsida</taxon>
        <taxon>Ranunculales</taxon>
        <taxon>Papaveraceae</taxon>
        <taxon>Papaveroideae</taxon>
        <taxon>Papaver</taxon>
    </lineage>
</organism>
<dbReference type="InterPro" id="IPR000092">
    <property type="entry name" value="Polyprenyl_synt"/>
</dbReference>
<comment type="cofactor">
    <cofactor evidence="1">
        <name>Mg(2+)</name>
        <dbReference type="ChEBI" id="CHEBI:18420"/>
    </cofactor>
</comment>
<keyword evidence="6" id="KW-0460">Magnesium</keyword>
<gene>
    <name evidence="8" type="ORF">MKW94_029672</name>
</gene>
<dbReference type="NCBIfam" id="TIGR01559">
    <property type="entry name" value="squal_synth"/>
    <property type="match status" value="1"/>
</dbReference>
<accession>A0AA41SA48</accession>
<evidence type="ECO:0000256" key="4">
    <source>
        <dbReference type="ARBA" id="ARBA00022679"/>
    </source>
</evidence>
<dbReference type="Pfam" id="PF00348">
    <property type="entry name" value="polyprenyl_synt"/>
    <property type="match status" value="1"/>
</dbReference>
<dbReference type="InterPro" id="IPR006449">
    <property type="entry name" value="Squal_synth-like"/>
</dbReference>
<dbReference type="CDD" id="cd00685">
    <property type="entry name" value="Trans_IPPS_HT"/>
    <property type="match status" value="1"/>
</dbReference>
<keyword evidence="4" id="KW-0808">Transferase</keyword>
<dbReference type="PANTHER" id="PTHR12001:SF69">
    <property type="entry name" value="ALL TRANS-POLYPRENYL-DIPHOSPHATE SYNTHASE PDSS1"/>
    <property type="match status" value="1"/>
</dbReference>
<dbReference type="Gene3D" id="1.10.600.10">
    <property type="entry name" value="Farnesyl Diphosphate Synthase"/>
    <property type="match status" value="2"/>
</dbReference>
<dbReference type="PANTHER" id="PTHR12001">
    <property type="entry name" value="GERANYLGERANYL PYROPHOSPHATE SYNTHASE"/>
    <property type="match status" value="1"/>
</dbReference>
<dbReference type="GO" id="GO:0006744">
    <property type="term" value="P:ubiquinone biosynthetic process"/>
    <property type="evidence" value="ECO:0007669"/>
    <property type="project" value="TreeGrafter"/>
</dbReference>
<evidence type="ECO:0000313" key="9">
    <source>
        <dbReference type="Proteomes" id="UP001177140"/>
    </source>
</evidence>
<name>A0AA41SA48_PAPNU</name>
<comment type="similarity">
    <text evidence="2">Belongs to the phytoene/squalene synthase family.</text>
</comment>
<dbReference type="Pfam" id="PF00494">
    <property type="entry name" value="SQS_PSY"/>
    <property type="match status" value="1"/>
</dbReference>
<dbReference type="GO" id="GO:0046872">
    <property type="term" value="F:metal ion binding"/>
    <property type="evidence" value="ECO:0007669"/>
    <property type="project" value="UniProtKB-KW"/>
</dbReference>
<dbReference type="PROSITE" id="PS00444">
    <property type="entry name" value="POLYPRENYL_SYNTHASE_2"/>
    <property type="match status" value="1"/>
</dbReference>
<keyword evidence="9" id="KW-1185">Reference proteome</keyword>
<dbReference type="FunFam" id="1.10.600.10:FF:000023">
    <property type="entry name" value="Squalene synthase"/>
    <property type="match status" value="1"/>
</dbReference>
<dbReference type="EMBL" id="JAJJMA010108216">
    <property type="protein sequence ID" value="MCL7031050.1"/>
    <property type="molecule type" value="Genomic_DNA"/>
</dbReference>
<dbReference type="SFLD" id="SFLDS00005">
    <property type="entry name" value="Isoprenoid_Synthase_Type_I"/>
    <property type="match status" value="1"/>
</dbReference>
<evidence type="ECO:0000256" key="3">
    <source>
        <dbReference type="ARBA" id="ARBA00006706"/>
    </source>
</evidence>
<dbReference type="SUPFAM" id="SSF48576">
    <property type="entry name" value="Terpenoid synthases"/>
    <property type="match status" value="2"/>
</dbReference>
<reference evidence="8" key="1">
    <citation type="submission" date="2022-03" db="EMBL/GenBank/DDBJ databases">
        <title>A functionally conserved STORR gene fusion in Papaver species that diverged 16.8 million years ago.</title>
        <authorList>
            <person name="Catania T."/>
        </authorList>
    </citation>
    <scope>NUCLEOTIDE SEQUENCE</scope>
    <source>
        <strain evidence="8">S-191538</strain>
    </source>
</reference>